<protein>
    <recommendedName>
        <fullName evidence="5">Lipoprotein</fullName>
    </recommendedName>
</protein>
<feature type="chain" id="PRO_5042562963" description="Lipoprotein" evidence="2">
    <location>
        <begin position="23"/>
        <end position="161"/>
    </location>
</feature>
<feature type="signal peptide" evidence="2">
    <location>
        <begin position="1"/>
        <end position="22"/>
    </location>
</feature>
<feature type="region of interest" description="Disordered" evidence="1">
    <location>
        <begin position="114"/>
        <end position="149"/>
    </location>
</feature>
<dbReference type="EMBL" id="JAQQAL010000029">
    <property type="protein sequence ID" value="MDC7227621.1"/>
    <property type="molecule type" value="Genomic_DNA"/>
</dbReference>
<gene>
    <name evidence="3" type="ORF">PQJ61_12725</name>
</gene>
<evidence type="ECO:0008006" key="5">
    <source>
        <dbReference type="Google" id="ProtNLM"/>
    </source>
</evidence>
<feature type="compositionally biased region" description="Basic and acidic residues" evidence="1">
    <location>
        <begin position="129"/>
        <end position="138"/>
    </location>
</feature>
<organism evidence="3 4">
    <name type="scientific">Candidatus Thalassospirochaeta sargassi</name>
    <dbReference type="NCBI Taxonomy" id="3119039"/>
    <lineage>
        <taxon>Bacteria</taxon>
        <taxon>Pseudomonadati</taxon>
        <taxon>Spirochaetota</taxon>
        <taxon>Spirochaetia</taxon>
        <taxon>Spirochaetales</taxon>
        <taxon>Spirochaetaceae</taxon>
        <taxon>Candidatus Thalassospirochaeta</taxon>
    </lineage>
</organism>
<comment type="caution">
    <text evidence="3">The sequence shown here is derived from an EMBL/GenBank/DDBJ whole genome shotgun (WGS) entry which is preliminary data.</text>
</comment>
<name>A0AAJ1IIA4_9SPIO</name>
<evidence type="ECO:0000313" key="3">
    <source>
        <dbReference type="EMBL" id="MDC7227621.1"/>
    </source>
</evidence>
<keyword evidence="2" id="KW-0732">Signal</keyword>
<sequence>MSKKLKLIVSVIIFNLVLFSCASEDNAADSRPGNKAPARDRGQEQSMPQPSEDVLTLVKLKSLSGDVQGNDIEVLSRRQAGAIIPILKEWLAAVENDPKTDSQKFVKRISAELTEGQNKYIPRPPMGDRPPEGEKPPEGGRPGEMSVADMLPEVIEALSKI</sequence>
<accession>A0AAJ1IIA4</accession>
<evidence type="ECO:0000256" key="1">
    <source>
        <dbReference type="SAM" id="MobiDB-lite"/>
    </source>
</evidence>
<evidence type="ECO:0000256" key="2">
    <source>
        <dbReference type="SAM" id="SignalP"/>
    </source>
</evidence>
<reference evidence="3 4" key="1">
    <citation type="submission" date="2022-12" db="EMBL/GenBank/DDBJ databases">
        <title>Metagenome assembled genome from gulf of manar.</title>
        <authorList>
            <person name="Kohli P."/>
            <person name="Pk S."/>
            <person name="Venkata Ramana C."/>
            <person name="Sasikala C."/>
        </authorList>
    </citation>
    <scope>NUCLEOTIDE SEQUENCE [LARGE SCALE GENOMIC DNA]</scope>
    <source>
        <strain evidence="3">JB008</strain>
    </source>
</reference>
<dbReference type="PROSITE" id="PS51257">
    <property type="entry name" value="PROKAR_LIPOPROTEIN"/>
    <property type="match status" value="1"/>
</dbReference>
<dbReference type="Proteomes" id="UP001221217">
    <property type="component" value="Unassembled WGS sequence"/>
</dbReference>
<evidence type="ECO:0000313" key="4">
    <source>
        <dbReference type="Proteomes" id="UP001221217"/>
    </source>
</evidence>
<feature type="region of interest" description="Disordered" evidence="1">
    <location>
        <begin position="26"/>
        <end position="51"/>
    </location>
</feature>
<proteinExistence type="predicted"/>
<dbReference type="AlphaFoldDB" id="A0AAJ1IIA4"/>